<reference evidence="2 3" key="1">
    <citation type="submission" date="2018-03" db="EMBL/GenBank/DDBJ databases">
        <title>Genomic Encyclopedia of Archaeal and Bacterial Type Strains, Phase II (KMG-II): from individual species to whole genera.</title>
        <authorList>
            <person name="Goeker M."/>
        </authorList>
    </citation>
    <scope>NUCLEOTIDE SEQUENCE [LARGE SCALE GENOMIC DNA]</scope>
    <source>
        <strain evidence="2 3">DSM 28229</strain>
    </source>
</reference>
<comment type="caution">
    <text evidence="2">The sequence shown here is derived from an EMBL/GenBank/DDBJ whole genome shotgun (WGS) entry which is preliminary data.</text>
</comment>
<dbReference type="Pfam" id="PF12728">
    <property type="entry name" value="HTH_17"/>
    <property type="match status" value="1"/>
</dbReference>
<proteinExistence type="predicted"/>
<dbReference type="GO" id="GO:0003677">
    <property type="term" value="F:DNA binding"/>
    <property type="evidence" value="ECO:0007669"/>
    <property type="project" value="InterPro"/>
</dbReference>
<feature type="domain" description="Helix-turn-helix" evidence="1">
    <location>
        <begin position="72"/>
        <end position="116"/>
    </location>
</feature>
<dbReference type="NCBIfam" id="TIGR01764">
    <property type="entry name" value="excise"/>
    <property type="match status" value="1"/>
</dbReference>
<keyword evidence="3" id="KW-1185">Reference proteome</keyword>
<dbReference type="RefSeq" id="WP_109619016.1">
    <property type="nucleotide sequence ID" value="NZ_QGDO01000003.1"/>
</dbReference>
<evidence type="ECO:0000313" key="3">
    <source>
        <dbReference type="Proteomes" id="UP000245535"/>
    </source>
</evidence>
<evidence type="ECO:0000313" key="2">
    <source>
        <dbReference type="EMBL" id="PWJ42238.1"/>
    </source>
</evidence>
<dbReference type="Proteomes" id="UP000245535">
    <property type="component" value="Unassembled WGS sequence"/>
</dbReference>
<gene>
    <name evidence="2" type="ORF">BC781_103490</name>
</gene>
<dbReference type="InterPro" id="IPR041657">
    <property type="entry name" value="HTH_17"/>
</dbReference>
<accession>A0A315ZBS5</accession>
<dbReference type="AlphaFoldDB" id="A0A315ZBS5"/>
<name>A0A315ZBS5_SEDFL</name>
<dbReference type="OrthoDB" id="1003442at2"/>
<dbReference type="EMBL" id="QGDO01000003">
    <property type="protein sequence ID" value="PWJ42238.1"/>
    <property type="molecule type" value="Genomic_DNA"/>
</dbReference>
<dbReference type="InterPro" id="IPR010093">
    <property type="entry name" value="SinI_DNA-bd"/>
</dbReference>
<organism evidence="2 3">
    <name type="scientific">Sediminitomix flava</name>
    <dbReference type="NCBI Taxonomy" id="379075"/>
    <lineage>
        <taxon>Bacteria</taxon>
        <taxon>Pseudomonadati</taxon>
        <taxon>Bacteroidota</taxon>
        <taxon>Cytophagia</taxon>
        <taxon>Cytophagales</taxon>
        <taxon>Flammeovirgaceae</taxon>
        <taxon>Sediminitomix</taxon>
    </lineage>
</organism>
<sequence>MSSNMRIEKTCQVCGNSFIAKTTATKNCSDACAKRAYKLRKKFGEIPPPPTPSSNQKEEDPILLQEIQIKEFLSIKEASILIGASRWTLNRLINADKLKVTRLGRKIIIKRSDLDKIFNS</sequence>
<protein>
    <submittedName>
        <fullName evidence="2">Excisionase family DNA binding protein</fullName>
    </submittedName>
</protein>
<evidence type="ECO:0000259" key="1">
    <source>
        <dbReference type="Pfam" id="PF12728"/>
    </source>
</evidence>